<keyword evidence="1" id="KW-0732">Signal</keyword>
<organism evidence="3 4">
    <name type="scientific">Algoriphagus aquaeductus</name>
    <dbReference type="NCBI Taxonomy" id="475299"/>
    <lineage>
        <taxon>Bacteria</taxon>
        <taxon>Pseudomonadati</taxon>
        <taxon>Bacteroidota</taxon>
        <taxon>Cytophagia</taxon>
        <taxon>Cytophagales</taxon>
        <taxon>Cyclobacteriaceae</taxon>
        <taxon>Algoriphagus</taxon>
    </lineage>
</organism>
<feature type="signal peptide" evidence="1">
    <location>
        <begin position="1"/>
        <end position="19"/>
    </location>
</feature>
<protein>
    <submittedName>
        <fullName evidence="3">Outer membrane protein with beta-barrel domain</fullName>
    </submittedName>
</protein>
<dbReference type="InterPro" id="IPR025665">
    <property type="entry name" value="Beta-barrel_OMP_2"/>
</dbReference>
<dbReference type="EMBL" id="QKTX01000004">
    <property type="protein sequence ID" value="PZV84607.1"/>
    <property type="molecule type" value="Genomic_DNA"/>
</dbReference>
<reference evidence="3 4" key="1">
    <citation type="submission" date="2018-06" db="EMBL/GenBank/DDBJ databases">
        <title>Genomic Encyclopedia of Archaeal and Bacterial Type Strains, Phase II (KMG-II): from individual species to whole genera.</title>
        <authorList>
            <person name="Goeker M."/>
        </authorList>
    </citation>
    <scope>NUCLEOTIDE SEQUENCE [LARGE SCALE GENOMIC DNA]</scope>
    <source>
        <strain evidence="3 4">T4</strain>
    </source>
</reference>
<dbReference type="Proteomes" id="UP000248917">
    <property type="component" value="Unassembled WGS sequence"/>
</dbReference>
<sequence>MRKIFLLFFLFAFAVTAQAQFGVRAGYSSANFSNSDFSSIGAFHIGGYYLVKTSADLVSVEPGIQYSGKGYSTVALDGDEVTEKLGYVDIPVLIRLNLMPALNVFAGPQASLLVSRNYTKGNISNSSLEPVAGYELGALVGVGVKVAAGLNLQASYDLGLSSLNYFNTDVSNRVLKLSIGYTFGN</sequence>
<evidence type="ECO:0000313" key="3">
    <source>
        <dbReference type="EMBL" id="PZV84607.1"/>
    </source>
</evidence>
<dbReference type="AlphaFoldDB" id="A0A326RUN0"/>
<dbReference type="OrthoDB" id="947434at2"/>
<dbReference type="Pfam" id="PF13568">
    <property type="entry name" value="OMP_b-brl_2"/>
    <property type="match status" value="1"/>
</dbReference>
<feature type="domain" description="Outer membrane protein beta-barrel" evidence="2">
    <location>
        <begin position="19"/>
        <end position="163"/>
    </location>
</feature>
<dbReference type="InterPro" id="IPR011250">
    <property type="entry name" value="OMP/PagP_B-barrel"/>
</dbReference>
<evidence type="ECO:0000259" key="2">
    <source>
        <dbReference type="Pfam" id="PF13568"/>
    </source>
</evidence>
<gene>
    <name evidence="3" type="ORF">CLV31_104260</name>
</gene>
<dbReference type="SUPFAM" id="SSF56925">
    <property type="entry name" value="OMPA-like"/>
    <property type="match status" value="1"/>
</dbReference>
<proteinExistence type="predicted"/>
<evidence type="ECO:0000313" key="4">
    <source>
        <dbReference type="Proteomes" id="UP000248917"/>
    </source>
</evidence>
<feature type="chain" id="PRO_5016466568" evidence="1">
    <location>
        <begin position="20"/>
        <end position="185"/>
    </location>
</feature>
<keyword evidence="4" id="KW-1185">Reference proteome</keyword>
<comment type="caution">
    <text evidence="3">The sequence shown here is derived from an EMBL/GenBank/DDBJ whole genome shotgun (WGS) entry which is preliminary data.</text>
</comment>
<name>A0A326RUN0_9BACT</name>
<evidence type="ECO:0000256" key="1">
    <source>
        <dbReference type="SAM" id="SignalP"/>
    </source>
</evidence>
<accession>A0A326RUN0</accession>
<dbReference type="RefSeq" id="WP_111392266.1">
    <property type="nucleotide sequence ID" value="NZ_JBJINY010000032.1"/>
</dbReference>